<gene>
    <name evidence="1" type="ORF">DSO57_1030472</name>
</gene>
<dbReference type="EMBL" id="QTSX02002339">
    <property type="protein sequence ID" value="KAJ9075977.1"/>
    <property type="molecule type" value="Genomic_DNA"/>
</dbReference>
<keyword evidence="2" id="KW-1185">Reference proteome</keyword>
<comment type="caution">
    <text evidence="1">The sequence shown here is derived from an EMBL/GenBank/DDBJ whole genome shotgun (WGS) entry which is preliminary data.</text>
</comment>
<accession>A0ACC2TP14</accession>
<evidence type="ECO:0000313" key="2">
    <source>
        <dbReference type="Proteomes" id="UP001165960"/>
    </source>
</evidence>
<name>A0ACC2TP14_9FUNG</name>
<proteinExistence type="predicted"/>
<sequence length="106" mass="11212">MGLLWPSSRPWTTAFQTPTVGDYVPAKSNGKPLGLLGDSSLPYSVKSDQTYLQQPQNLDGILPSGSESRSSQSSGNTTKTTIPKPTVGNNSIPLGIPSVPESLLRL</sequence>
<dbReference type="Proteomes" id="UP001165960">
    <property type="component" value="Unassembled WGS sequence"/>
</dbReference>
<reference evidence="1" key="1">
    <citation type="submission" date="2022-04" db="EMBL/GenBank/DDBJ databases">
        <title>Genome of the entomopathogenic fungus Entomophthora muscae.</title>
        <authorList>
            <person name="Elya C."/>
            <person name="Lovett B.R."/>
            <person name="Lee E."/>
            <person name="Macias A.M."/>
            <person name="Hajek A.E."/>
            <person name="De Bivort B.L."/>
            <person name="Kasson M.T."/>
            <person name="De Fine Licht H.H."/>
            <person name="Stajich J.E."/>
        </authorList>
    </citation>
    <scope>NUCLEOTIDE SEQUENCE</scope>
    <source>
        <strain evidence="1">Berkeley</strain>
    </source>
</reference>
<protein>
    <submittedName>
        <fullName evidence="1">Uncharacterized protein</fullName>
    </submittedName>
</protein>
<organism evidence="1 2">
    <name type="scientific">Entomophthora muscae</name>
    <dbReference type="NCBI Taxonomy" id="34485"/>
    <lineage>
        <taxon>Eukaryota</taxon>
        <taxon>Fungi</taxon>
        <taxon>Fungi incertae sedis</taxon>
        <taxon>Zoopagomycota</taxon>
        <taxon>Entomophthoromycotina</taxon>
        <taxon>Entomophthoromycetes</taxon>
        <taxon>Entomophthorales</taxon>
        <taxon>Entomophthoraceae</taxon>
        <taxon>Entomophthora</taxon>
    </lineage>
</organism>
<evidence type="ECO:0000313" key="1">
    <source>
        <dbReference type="EMBL" id="KAJ9075977.1"/>
    </source>
</evidence>